<gene>
    <name evidence="1" type="ORF">SAMN02194393_02196</name>
</gene>
<sequence>MERDIGYSIAVIPCTFNLSYIVFREDKPVGVILGGIKIGEDFKTLRCGG</sequence>
<evidence type="ECO:0000313" key="1">
    <source>
        <dbReference type="EMBL" id="SKC68988.1"/>
    </source>
</evidence>
<dbReference type="Proteomes" id="UP000190285">
    <property type="component" value="Unassembled WGS sequence"/>
</dbReference>
<evidence type="ECO:0000313" key="2">
    <source>
        <dbReference type="Proteomes" id="UP000190285"/>
    </source>
</evidence>
<name>A0A1T5L0S8_9FIRM</name>
<protein>
    <submittedName>
        <fullName evidence="1">Uncharacterized protein</fullName>
    </submittedName>
</protein>
<organism evidence="1 2">
    <name type="scientific">Maledivibacter halophilus</name>
    <dbReference type="NCBI Taxonomy" id="36842"/>
    <lineage>
        <taxon>Bacteria</taxon>
        <taxon>Bacillati</taxon>
        <taxon>Bacillota</taxon>
        <taxon>Clostridia</taxon>
        <taxon>Peptostreptococcales</taxon>
        <taxon>Caminicellaceae</taxon>
        <taxon>Maledivibacter</taxon>
    </lineage>
</organism>
<reference evidence="1 2" key="1">
    <citation type="submission" date="2017-02" db="EMBL/GenBank/DDBJ databases">
        <authorList>
            <person name="Peterson S.W."/>
        </authorList>
    </citation>
    <scope>NUCLEOTIDE SEQUENCE [LARGE SCALE GENOMIC DNA]</scope>
    <source>
        <strain evidence="1 2">M1</strain>
    </source>
</reference>
<dbReference type="EMBL" id="FUZT01000005">
    <property type="protein sequence ID" value="SKC68988.1"/>
    <property type="molecule type" value="Genomic_DNA"/>
</dbReference>
<accession>A0A1T5L0S8</accession>
<dbReference type="RefSeq" id="WP_170917372.1">
    <property type="nucleotide sequence ID" value="NZ_FUZT01000005.1"/>
</dbReference>
<dbReference type="AlphaFoldDB" id="A0A1T5L0S8"/>
<proteinExistence type="predicted"/>
<keyword evidence="2" id="KW-1185">Reference proteome</keyword>